<evidence type="ECO:0000256" key="6">
    <source>
        <dbReference type="SAM" id="Phobius"/>
    </source>
</evidence>
<comment type="similarity">
    <text evidence="2">Belongs to the GtrA family.</text>
</comment>
<keyword evidence="4 6" id="KW-1133">Transmembrane helix</keyword>
<feature type="transmembrane region" description="Helical" evidence="6">
    <location>
        <begin position="36"/>
        <end position="58"/>
    </location>
</feature>
<accession>A0A7G6X226</accession>
<dbReference type="Proteomes" id="UP000515563">
    <property type="component" value="Chromosome"/>
</dbReference>
<dbReference type="PANTHER" id="PTHR38459:SF1">
    <property type="entry name" value="PROPHAGE BACTOPRENOL-LINKED GLUCOSE TRANSLOCASE HOMOLOG"/>
    <property type="match status" value="1"/>
</dbReference>
<feature type="domain" description="GtrA/DPMS transmembrane" evidence="7">
    <location>
        <begin position="35"/>
        <end position="152"/>
    </location>
</feature>
<dbReference type="GO" id="GO:0005886">
    <property type="term" value="C:plasma membrane"/>
    <property type="evidence" value="ECO:0007669"/>
    <property type="project" value="TreeGrafter"/>
</dbReference>
<organism evidence="8 9">
    <name type="scientific">Kribbella qitaiheensis</name>
    <dbReference type="NCBI Taxonomy" id="1544730"/>
    <lineage>
        <taxon>Bacteria</taxon>
        <taxon>Bacillati</taxon>
        <taxon>Actinomycetota</taxon>
        <taxon>Actinomycetes</taxon>
        <taxon>Propionibacteriales</taxon>
        <taxon>Kribbellaceae</taxon>
        <taxon>Kribbella</taxon>
    </lineage>
</organism>
<reference evidence="9" key="1">
    <citation type="submission" date="2019-09" db="EMBL/GenBank/DDBJ databases">
        <title>Antimicrobial potential of Antarctic Bacteria.</title>
        <authorList>
            <person name="Benaud N."/>
            <person name="Edwards R.J."/>
            <person name="Ferrari B.C."/>
        </authorList>
    </citation>
    <scope>NUCLEOTIDE SEQUENCE [LARGE SCALE GENOMIC DNA]</scope>
    <source>
        <strain evidence="9">SPB151</strain>
    </source>
</reference>
<evidence type="ECO:0000259" key="7">
    <source>
        <dbReference type="Pfam" id="PF04138"/>
    </source>
</evidence>
<dbReference type="KEGG" id="kqi:F1D05_23250"/>
<evidence type="ECO:0000313" key="9">
    <source>
        <dbReference type="Proteomes" id="UP000515563"/>
    </source>
</evidence>
<evidence type="ECO:0000256" key="5">
    <source>
        <dbReference type="ARBA" id="ARBA00023136"/>
    </source>
</evidence>
<feature type="transmembrane region" description="Helical" evidence="6">
    <location>
        <begin position="64"/>
        <end position="83"/>
    </location>
</feature>
<dbReference type="PANTHER" id="PTHR38459">
    <property type="entry name" value="PROPHAGE BACTOPRENOL-LINKED GLUCOSE TRANSLOCASE HOMOLOG"/>
    <property type="match status" value="1"/>
</dbReference>
<dbReference type="InterPro" id="IPR051401">
    <property type="entry name" value="GtrA_CellWall_Glycosyl"/>
</dbReference>
<comment type="subcellular location">
    <subcellularLocation>
        <location evidence="1">Membrane</location>
        <topology evidence="1">Multi-pass membrane protein</topology>
    </subcellularLocation>
</comment>
<gene>
    <name evidence="8" type="ORF">F1D05_23250</name>
</gene>
<evidence type="ECO:0000313" key="8">
    <source>
        <dbReference type="EMBL" id="QNE20291.1"/>
    </source>
</evidence>
<reference evidence="8 9" key="2">
    <citation type="journal article" date="2020" name="Microbiol. Resour. Announc.">
        <title>Antarctic desert soil bacteria exhibit high novel natural product potential, evaluated through long-read genome sequencing and comparative genomics.</title>
        <authorList>
            <person name="Benaud N."/>
            <person name="Edwards R.J."/>
            <person name="Amos T.G."/>
            <person name="D'Agostino P.M."/>
            <person name="Gutierrez-Chavez C."/>
            <person name="Montgomery K."/>
            <person name="Nicetic I."/>
            <person name="Ferrari B.C."/>
        </authorList>
    </citation>
    <scope>NUCLEOTIDE SEQUENCE [LARGE SCALE GENOMIC DNA]</scope>
    <source>
        <strain evidence="8 9">SPB151</strain>
    </source>
</reference>
<dbReference type="Pfam" id="PF04138">
    <property type="entry name" value="GtrA_DPMS_TM"/>
    <property type="match status" value="1"/>
</dbReference>
<keyword evidence="9" id="KW-1185">Reference proteome</keyword>
<dbReference type="GO" id="GO:0000271">
    <property type="term" value="P:polysaccharide biosynthetic process"/>
    <property type="evidence" value="ECO:0007669"/>
    <property type="project" value="InterPro"/>
</dbReference>
<feature type="transmembrane region" description="Helical" evidence="6">
    <location>
        <begin position="103"/>
        <end position="121"/>
    </location>
</feature>
<evidence type="ECO:0000256" key="2">
    <source>
        <dbReference type="ARBA" id="ARBA00009399"/>
    </source>
</evidence>
<proteinExistence type="inferred from homology"/>
<keyword evidence="3 6" id="KW-0812">Transmembrane</keyword>
<evidence type="ECO:0000256" key="1">
    <source>
        <dbReference type="ARBA" id="ARBA00004141"/>
    </source>
</evidence>
<keyword evidence="5 6" id="KW-0472">Membrane</keyword>
<feature type="transmembrane region" description="Helical" evidence="6">
    <location>
        <begin position="127"/>
        <end position="146"/>
    </location>
</feature>
<evidence type="ECO:0000256" key="3">
    <source>
        <dbReference type="ARBA" id="ARBA00022692"/>
    </source>
</evidence>
<sequence>MIPLNRRGSVISVAQLGPKPSVSTVSKVAGDHRVRYLIVGAGTNVLYFGLFWLGWHFLQDSVPYLAVTAAANFTTALIVYPLYRDFVFASTSAGWIRGFAKFYTVYLFGLGCSLLGMPLLIEVLGLPVLLAQALLIAAIPVASYLLHHFWTFRDNSHS</sequence>
<dbReference type="AlphaFoldDB" id="A0A7G6X226"/>
<protein>
    <submittedName>
        <fullName evidence="8">GtrA family protein</fullName>
    </submittedName>
</protein>
<dbReference type="InterPro" id="IPR007267">
    <property type="entry name" value="GtrA_DPMS_TM"/>
</dbReference>
<dbReference type="EMBL" id="CP043661">
    <property type="protein sequence ID" value="QNE20291.1"/>
    <property type="molecule type" value="Genomic_DNA"/>
</dbReference>
<name>A0A7G6X226_9ACTN</name>
<evidence type="ECO:0000256" key="4">
    <source>
        <dbReference type="ARBA" id="ARBA00022989"/>
    </source>
</evidence>